<dbReference type="EMBL" id="JALNTZ010000006">
    <property type="protein sequence ID" value="KAJ3648572.1"/>
    <property type="molecule type" value="Genomic_DNA"/>
</dbReference>
<evidence type="ECO:0000313" key="17">
    <source>
        <dbReference type="EMBL" id="KAJ3648572.1"/>
    </source>
</evidence>
<evidence type="ECO:0000256" key="10">
    <source>
        <dbReference type="ARBA" id="ARBA00047984"/>
    </source>
</evidence>
<proteinExistence type="inferred from homology"/>
<evidence type="ECO:0000313" key="18">
    <source>
        <dbReference type="Proteomes" id="UP001168821"/>
    </source>
</evidence>
<organism evidence="17 18">
    <name type="scientific">Zophobas morio</name>
    <dbReference type="NCBI Taxonomy" id="2755281"/>
    <lineage>
        <taxon>Eukaryota</taxon>
        <taxon>Metazoa</taxon>
        <taxon>Ecdysozoa</taxon>
        <taxon>Arthropoda</taxon>
        <taxon>Hexapoda</taxon>
        <taxon>Insecta</taxon>
        <taxon>Pterygota</taxon>
        <taxon>Neoptera</taxon>
        <taxon>Endopterygota</taxon>
        <taxon>Coleoptera</taxon>
        <taxon>Polyphaga</taxon>
        <taxon>Cucujiformia</taxon>
        <taxon>Tenebrionidae</taxon>
        <taxon>Zophobas</taxon>
    </lineage>
</organism>
<feature type="short sequence motif" description="Q motif" evidence="11">
    <location>
        <begin position="148"/>
        <end position="176"/>
    </location>
</feature>
<dbReference type="Proteomes" id="UP001168821">
    <property type="component" value="Unassembled WGS sequence"/>
</dbReference>
<feature type="region of interest" description="Disordered" evidence="13">
    <location>
        <begin position="568"/>
        <end position="627"/>
    </location>
</feature>
<name>A0AA38I3P6_9CUCU</name>
<dbReference type="Gene3D" id="3.40.50.300">
    <property type="entry name" value="P-loop containing nucleotide triphosphate hydrolases"/>
    <property type="match status" value="2"/>
</dbReference>
<dbReference type="GO" id="GO:0005524">
    <property type="term" value="F:ATP binding"/>
    <property type="evidence" value="ECO:0007669"/>
    <property type="project" value="UniProtKB-KW"/>
</dbReference>
<feature type="domain" description="DEAD-box RNA helicase Q" evidence="16">
    <location>
        <begin position="148"/>
        <end position="176"/>
    </location>
</feature>
<dbReference type="Pfam" id="PF00270">
    <property type="entry name" value="DEAD"/>
    <property type="match status" value="1"/>
</dbReference>
<evidence type="ECO:0000259" key="15">
    <source>
        <dbReference type="PROSITE" id="PS51194"/>
    </source>
</evidence>
<evidence type="ECO:0000256" key="9">
    <source>
        <dbReference type="ARBA" id="ARBA00043999"/>
    </source>
</evidence>
<dbReference type="InterPro" id="IPR001650">
    <property type="entry name" value="Helicase_C-like"/>
</dbReference>
<dbReference type="InterPro" id="IPR050079">
    <property type="entry name" value="DEAD_box_RNA_helicase"/>
</dbReference>
<dbReference type="InterPro" id="IPR014014">
    <property type="entry name" value="RNA_helicase_DEAD_Q_motif"/>
</dbReference>
<dbReference type="InterPro" id="IPR011545">
    <property type="entry name" value="DEAD/DEAH_box_helicase_dom"/>
</dbReference>
<keyword evidence="6 12" id="KW-0347">Helicase</keyword>
<evidence type="ECO:0000256" key="3">
    <source>
        <dbReference type="ARBA" id="ARBA00022517"/>
    </source>
</evidence>
<comment type="caution">
    <text evidence="17">The sequence shown here is derived from an EMBL/GenBank/DDBJ whole genome shotgun (WGS) entry which is preliminary data.</text>
</comment>
<evidence type="ECO:0000256" key="13">
    <source>
        <dbReference type="SAM" id="MobiDB-lite"/>
    </source>
</evidence>
<evidence type="ECO:0000256" key="2">
    <source>
        <dbReference type="ARBA" id="ARBA00012552"/>
    </source>
</evidence>
<dbReference type="SUPFAM" id="SSF52540">
    <property type="entry name" value="P-loop containing nucleoside triphosphate hydrolases"/>
    <property type="match status" value="2"/>
</dbReference>
<dbReference type="PROSITE" id="PS51195">
    <property type="entry name" value="Q_MOTIF"/>
    <property type="match status" value="1"/>
</dbReference>
<evidence type="ECO:0000256" key="7">
    <source>
        <dbReference type="ARBA" id="ARBA00022840"/>
    </source>
</evidence>
<dbReference type="InterPro" id="IPR000629">
    <property type="entry name" value="RNA-helicase_DEAD-box_CS"/>
</dbReference>
<feature type="compositionally biased region" description="Basic and acidic residues" evidence="13">
    <location>
        <begin position="585"/>
        <end position="604"/>
    </location>
</feature>
<dbReference type="GO" id="GO:0006364">
    <property type="term" value="P:rRNA processing"/>
    <property type="evidence" value="ECO:0007669"/>
    <property type="project" value="UniProtKB-ARBA"/>
</dbReference>
<feature type="domain" description="Helicase ATP-binding" evidence="14">
    <location>
        <begin position="179"/>
        <end position="354"/>
    </location>
</feature>
<dbReference type="SMART" id="SM00490">
    <property type="entry name" value="HELICc"/>
    <property type="match status" value="1"/>
</dbReference>
<dbReference type="SMART" id="SM00487">
    <property type="entry name" value="DEXDc"/>
    <property type="match status" value="1"/>
</dbReference>
<dbReference type="GO" id="GO:0003724">
    <property type="term" value="F:RNA helicase activity"/>
    <property type="evidence" value="ECO:0007669"/>
    <property type="project" value="UniProtKB-EC"/>
</dbReference>
<protein>
    <recommendedName>
        <fullName evidence="2">RNA helicase</fullName>
        <ecNumber evidence="2">3.6.4.13</ecNumber>
    </recommendedName>
</protein>
<evidence type="ECO:0000256" key="6">
    <source>
        <dbReference type="ARBA" id="ARBA00022806"/>
    </source>
</evidence>
<dbReference type="GO" id="GO:0016787">
    <property type="term" value="F:hydrolase activity"/>
    <property type="evidence" value="ECO:0007669"/>
    <property type="project" value="UniProtKB-KW"/>
</dbReference>
<feature type="compositionally biased region" description="Basic residues" evidence="13">
    <location>
        <begin position="673"/>
        <end position="700"/>
    </location>
</feature>
<keyword evidence="7 12" id="KW-0067">ATP-binding</keyword>
<keyword evidence="5 12" id="KW-0378">Hydrolase</keyword>
<evidence type="ECO:0000256" key="5">
    <source>
        <dbReference type="ARBA" id="ARBA00022801"/>
    </source>
</evidence>
<dbReference type="InterPro" id="IPR027417">
    <property type="entry name" value="P-loop_NTPase"/>
</dbReference>
<evidence type="ECO:0000256" key="11">
    <source>
        <dbReference type="PROSITE-ProRule" id="PRU00552"/>
    </source>
</evidence>
<comment type="subcellular location">
    <subcellularLocation>
        <location evidence="1">Nucleus</location>
        <location evidence="1">Nucleolus</location>
    </subcellularLocation>
</comment>
<feature type="domain" description="Helicase C-terminal" evidence="15">
    <location>
        <begin position="365"/>
        <end position="530"/>
    </location>
</feature>
<reference evidence="17" key="1">
    <citation type="journal article" date="2023" name="G3 (Bethesda)">
        <title>Whole genome assemblies of Zophobas morio and Tenebrio molitor.</title>
        <authorList>
            <person name="Kaur S."/>
            <person name="Stinson S.A."/>
            <person name="diCenzo G.C."/>
        </authorList>
    </citation>
    <scope>NUCLEOTIDE SEQUENCE</scope>
    <source>
        <strain evidence="17">QUZm001</strain>
    </source>
</reference>
<dbReference type="Pfam" id="PF00271">
    <property type="entry name" value="Helicase_C"/>
    <property type="match status" value="1"/>
</dbReference>
<dbReference type="AlphaFoldDB" id="A0AA38I3P6"/>
<feature type="region of interest" description="Disordered" evidence="13">
    <location>
        <begin position="25"/>
        <end position="46"/>
    </location>
</feature>
<dbReference type="GO" id="GO:0010468">
    <property type="term" value="P:regulation of gene expression"/>
    <property type="evidence" value="ECO:0007669"/>
    <property type="project" value="UniProtKB-ARBA"/>
</dbReference>
<keyword evidence="4 12" id="KW-0547">Nucleotide-binding</keyword>
<keyword evidence="3" id="KW-0690">Ribosome biogenesis</keyword>
<dbReference type="PROSITE" id="PS51194">
    <property type="entry name" value="HELICASE_CTER"/>
    <property type="match status" value="1"/>
</dbReference>
<feature type="compositionally biased region" description="Basic and acidic residues" evidence="13">
    <location>
        <begin position="568"/>
        <end position="577"/>
    </location>
</feature>
<evidence type="ECO:0000256" key="12">
    <source>
        <dbReference type="RuleBase" id="RU000492"/>
    </source>
</evidence>
<dbReference type="PANTHER" id="PTHR47959">
    <property type="entry name" value="ATP-DEPENDENT RNA HELICASE RHLE-RELATED"/>
    <property type="match status" value="1"/>
</dbReference>
<dbReference type="FunFam" id="3.40.50.300:FF:000842">
    <property type="entry name" value="ATP-dependent RNA helicase DRS1"/>
    <property type="match status" value="1"/>
</dbReference>
<dbReference type="PROSITE" id="PS00039">
    <property type="entry name" value="DEAD_ATP_HELICASE"/>
    <property type="match status" value="1"/>
</dbReference>
<keyword evidence="18" id="KW-1185">Reference proteome</keyword>
<comment type="similarity">
    <text evidence="9">Belongs to the DEAD box helicase family. DDX27/DRS1 subfamily.</text>
</comment>
<feature type="region of interest" description="Disordered" evidence="13">
    <location>
        <begin position="648"/>
        <end position="700"/>
    </location>
</feature>
<dbReference type="GO" id="GO:0003676">
    <property type="term" value="F:nucleic acid binding"/>
    <property type="evidence" value="ECO:0007669"/>
    <property type="project" value="InterPro"/>
</dbReference>
<dbReference type="CDD" id="cd18787">
    <property type="entry name" value="SF2_C_DEAD"/>
    <property type="match status" value="1"/>
</dbReference>
<dbReference type="PROSITE" id="PS51192">
    <property type="entry name" value="HELICASE_ATP_BIND_1"/>
    <property type="match status" value="1"/>
</dbReference>
<evidence type="ECO:0000256" key="1">
    <source>
        <dbReference type="ARBA" id="ARBA00004604"/>
    </source>
</evidence>
<sequence length="700" mass="80079">MIQEPQSKFVDLIRTIDDDQEIEDFSEESDAEIEFQPSKQKNKRKADFDTDFQFVSSVEEYNKDSWNDLTKYVKRKAKTKTDDKIKKFLQKDDENVHETVEPESDVSLSDDELKHDRIKIKEKKKKKGPVQDDSEEFFEHVDVETEHASFYQMNLSRPLLKAIGEMKFVHPTPIQASTIPVALLGRDICGCAATGTGKTAAYMLPTLERLLYRPADGTTVTRVLVLVPTRELGVQVYQVTKQLSQFTDIQIGLAVGGLDLKAQETVLRKNPDIVIATPGRLIDHLKSTPTFGLDSIEVLILDEADRMLDEYFAEQMKEIIKQCARTRQTMLFSATMTEEVESLAAVSLSKPVRLFVDSNREVAFNLRQEFVRIRADKDGDREAILAALVCRTFREHCMVFVQTKKQAHRLHILLGLLGLKVGELHGNLTQPQRLDALQKFKDKNVDVLVATDVAARGLDIQGVQTVINFVMPATIEHYIHRVGRTARAGRAGVSVSLAGEQERKIVKEVIKRAKNPVKSRVIPPDIVDKYRQKLEKLEPQITQILQEEYEERQLAKVENQANKMEKILKGEKSEERPWFQTKKQRKDEKERLSLKDKTDKSKPEKTKKKKNAKESPEERAKSEVGKVALLQAKLAKKKHKMKKINAVVEDTVRKAGPKRKKTNFGDDLWNTKNAKRLRHEAKKGKQKGKTFGRPQQKKRR</sequence>
<evidence type="ECO:0000256" key="8">
    <source>
        <dbReference type="ARBA" id="ARBA00023242"/>
    </source>
</evidence>
<evidence type="ECO:0000259" key="16">
    <source>
        <dbReference type="PROSITE" id="PS51195"/>
    </source>
</evidence>
<accession>A0AA38I3P6</accession>
<evidence type="ECO:0000259" key="14">
    <source>
        <dbReference type="PROSITE" id="PS51192"/>
    </source>
</evidence>
<dbReference type="CDD" id="cd17947">
    <property type="entry name" value="DEADc_DDX27"/>
    <property type="match status" value="1"/>
</dbReference>
<dbReference type="PANTHER" id="PTHR47959:SF1">
    <property type="entry name" value="ATP-DEPENDENT RNA HELICASE DBPA"/>
    <property type="match status" value="1"/>
</dbReference>
<dbReference type="GO" id="GO:0005829">
    <property type="term" value="C:cytosol"/>
    <property type="evidence" value="ECO:0007669"/>
    <property type="project" value="TreeGrafter"/>
</dbReference>
<keyword evidence="8" id="KW-0539">Nucleus</keyword>
<feature type="compositionally biased region" description="Basic and acidic residues" evidence="13">
    <location>
        <begin position="612"/>
        <end position="624"/>
    </location>
</feature>
<gene>
    <name evidence="17" type="ORF">Zmor_020366</name>
</gene>
<dbReference type="GO" id="GO:0005730">
    <property type="term" value="C:nucleolus"/>
    <property type="evidence" value="ECO:0007669"/>
    <property type="project" value="UniProtKB-SubCell"/>
</dbReference>
<evidence type="ECO:0000256" key="4">
    <source>
        <dbReference type="ARBA" id="ARBA00022741"/>
    </source>
</evidence>
<comment type="catalytic activity">
    <reaction evidence="10">
        <text>ATP + H2O = ADP + phosphate + H(+)</text>
        <dbReference type="Rhea" id="RHEA:13065"/>
        <dbReference type="ChEBI" id="CHEBI:15377"/>
        <dbReference type="ChEBI" id="CHEBI:15378"/>
        <dbReference type="ChEBI" id="CHEBI:30616"/>
        <dbReference type="ChEBI" id="CHEBI:43474"/>
        <dbReference type="ChEBI" id="CHEBI:456216"/>
        <dbReference type="EC" id="3.6.4.13"/>
    </reaction>
</comment>
<dbReference type="EC" id="3.6.4.13" evidence="2"/>
<dbReference type="InterPro" id="IPR014001">
    <property type="entry name" value="Helicase_ATP-bd"/>
</dbReference>